<protein>
    <submittedName>
        <fullName evidence="3">N-acetyl-alpha-D-glucosaminyl L-malate synthase BshA</fullName>
    </submittedName>
</protein>
<proteinExistence type="predicted"/>
<dbReference type="Proteomes" id="UP001589738">
    <property type="component" value="Unassembled WGS sequence"/>
</dbReference>
<dbReference type="NCBIfam" id="TIGR03999">
    <property type="entry name" value="thiol_BshA"/>
    <property type="match status" value="1"/>
</dbReference>
<dbReference type="PANTHER" id="PTHR45947">
    <property type="entry name" value="SULFOQUINOVOSYL TRANSFERASE SQD2"/>
    <property type="match status" value="1"/>
</dbReference>
<dbReference type="InterPro" id="IPR050194">
    <property type="entry name" value="Glycosyltransferase_grp1"/>
</dbReference>
<feature type="domain" description="Glycosyltransferase subfamily 4-like N-terminal" evidence="2">
    <location>
        <begin position="15"/>
        <end position="179"/>
    </location>
</feature>
<evidence type="ECO:0000313" key="3">
    <source>
        <dbReference type="EMBL" id="MFC0476170.1"/>
    </source>
</evidence>
<reference evidence="3 4" key="1">
    <citation type="submission" date="2024-09" db="EMBL/GenBank/DDBJ databases">
        <authorList>
            <person name="Sun Q."/>
            <person name="Mori K."/>
        </authorList>
    </citation>
    <scope>NUCLEOTIDE SEQUENCE [LARGE SCALE GENOMIC DNA]</scope>
    <source>
        <strain evidence="3 4">CGMCC 1.9126</strain>
    </source>
</reference>
<evidence type="ECO:0000313" key="4">
    <source>
        <dbReference type="Proteomes" id="UP001589738"/>
    </source>
</evidence>
<evidence type="ECO:0000259" key="2">
    <source>
        <dbReference type="Pfam" id="PF13439"/>
    </source>
</evidence>
<dbReference type="EMBL" id="JBHLUU010000093">
    <property type="protein sequence ID" value="MFC0476170.1"/>
    <property type="molecule type" value="Genomic_DNA"/>
</dbReference>
<dbReference type="InterPro" id="IPR023881">
    <property type="entry name" value="Thiol_BshA"/>
</dbReference>
<dbReference type="PANTHER" id="PTHR45947:SF15">
    <property type="entry name" value="TEICHURONIC ACID BIOSYNTHESIS GLYCOSYLTRANSFERASE TUAC-RELATED"/>
    <property type="match status" value="1"/>
</dbReference>
<name>A0ABV6KTG1_9BACI</name>
<sequence>MNKKMKIGITCYPTVGGSGVIATELGKMLAENGHEIHFISSSLPFRLNRMYHNVYYHQVEVNQYSVFQYPPYDIALASKMAEVINREELDLLHVHYAIPHAVCAILAQQMSGRDVKIVTTLHGTDITVLGYDPSLTDAIRFGIEKSDIVTAVSKSLISQTYDLINPDKKIDAVYNFIDERVYKRSESSHLKEEYGILPEEKIIIHVSNFRPVKRVQDVVRTFEKITKRIPAKLLLVGDGPEMMVVCKLVKKLNIADKVLFLGKQDSVEELYSISDLMLLLSEKESFGLVALEAMACGVPCIGTNVGGIPEVIDHGQSGYICELGDIEDMSEKAIDLLQHPQKHQQFSEASVKLVRGKFQATTIVKQYEDLYKSLLQSGEQPYERTV</sequence>
<feature type="domain" description="Glycosyl transferase family 1" evidence="1">
    <location>
        <begin position="191"/>
        <end position="350"/>
    </location>
</feature>
<dbReference type="InterPro" id="IPR001296">
    <property type="entry name" value="Glyco_trans_1"/>
</dbReference>
<comment type="caution">
    <text evidence="3">The sequence shown here is derived from an EMBL/GenBank/DDBJ whole genome shotgun (WGS) entry which is preliminary data.</text>
</comment>
<dbReference type="InterPro" id="IPR028098">
    <property type="entry name" value="Glyco_trans_4-like_N"/>
</dbReference>
<evidence type="ECO:0000259" key="1">
    <source>
        <dbReference type="Pfam" id="PF00534"/>
    </source>
</evidence>
<keyword evidence="4" id="KW-1185">Reference proteome</keyword>
<dbReference type="Gene3D" id="3.40.50.2000">
    <property type="entry name" value="Glycogen Phosphorylase B"/>
    <property type="match status" value="2"/>
</dbReference>
<dbReference type="RefSeq" id="WP_377058347.1">
    <property type="nucleotide sequence ID" value="NZ_JBHLUU010000093.1"/>
</dbReference>
<organism evidence="3 4">
    <name type="scientific">Robertmurraya beringensis</name>
    <dbReference type="NCBI Taxonomy" id="641660"/>
    <lineage>
        <taxon>Bacteria</taxon>
        <taxon>Bacillati</taxon>
        <taxon>Bacillota</taxon>
        <taxon>Bacilli</taxon>
        <taxon>Bacillales</taxon>
        <taxon>Bacillaceae</taxon>
        <taxon>Robertmurraya</taxon>
    </lineage>
</organism>
<dbReference type="Pfam" id="PF13439">
    <property type="entry name" value="Glyco_transf_4"/>
    <property type="match status" value="1"/>
</dbReference>
<dbReference type="Pfam" id="PF00534">
    <property type="entry name" value="Glycos_transf_1"/>
    <property type="match status" value="1"/>
</dbReference>
<accession>A0ABV6KTG1</accession>
<dbReference type="SUPFAM" id="SSF53756">
    <property type="entry name" value="UDP-Glycosyltransferase/glycogen phosphorylase"/>
    <property type="match status" value="1"/>
</dbReference>
<gene>
    <name evidence="3" type="primary">bshA</name>
    <name evidence="3" type="ORF">ACFFHF_13095</name>
</gene>